<dbReference type="InterPro" id="IPR050706">
    <property type="entry name" value="Cyclic-di-GMP_PDE-like"/>
</dbReference>
<dbReference type="SMART" id="SM00052">
    <property type="entry name" value="EAL"/>
    <property type="match status" value="1"/>
</dbReference>
<dbReference type="PANTHER" id="PTHR33121:SF79">
    <property type="entry name" value="CYCLIC DI-GMP PHOSPHODIESTERASE PDED-RELATED"/>
    <property type="match status" value="1"/>
</dbReference>
<dbReference type="InterPro" id="IPR035919">
    <property type="entry name" value="EAL_sf"/>
</dbReference>
<dbReference type="Pfam" id="PF00563">
    <property type="entry name" value="EAL"/>
    <property type="match status" value="1"/>
</dbReference>
<dbReference type="Proteomes" id="UP000229974">
    <property type="component" value="Unassembled WGS sequence"/>
</dbReference>
<proteinExistence type="predicted"/>
<evidence type="ECO:0000256" key="7">
    <source>
        <dbReference type="ARBA" id="ARBA00022989"/>
    </source>
</evidence>
<evidence type="ECO:0000256" key="1">
    <source>
        <dbReference type="ARBA" id="ARBA00004651"/>
    </source>
</evidence>
<dbReference type="PROSITE" id="PS50883">
    <property type="entry name" value="EAL"/>
    <property type="match status" value="1"/>
</dbReference>
<dbReference type="PANTHER" id="PTHR33121">
    <property type="entry name" value="CYCLIC DI-GMP PHOSPHODIESTERASE PDEF"/>
    <property type="match status" value="1"/>
</dbReference>
<protein>
    <recommendedName>
        <fullName evidence="2">cyclic-guanylate-specific phosphodiesterase</fullName>
        <ecNumber evidence="2">3.1.4.52</ecNumber>
    </recommendedName>
</protein>
<dbReference type="InterPro" id="IPR024744">
    <property type="entry name" value="CSS-motif_dom"/>
</dbReference>
<evidence type="ECO:0000259" key="11">
    <source>
        <dbReference type="PROSITE" id="PS50883"/>
    </source>
</evidence>
<dbReference type="Pfam" id="PF12792">
    <property type="entry name" value="CSS-motif"/>
    <property type="match status" value="1"/>
</dbReference>
<dbReference type="GO" id="GO:0005886">
    <property type="term" value="C:plasma membrane"/>
    <property type="evidence" value="ECO:0007669"/>
    <property type="project" value="UniProtKB-SubCell"/>
</dbReference>
<evidence type="ECO:0000256" key="3">
    <source>
        <dbReference type="ARBA" id="ARBA00022475"/>
    </source>
</evidence>
<comment type="subcellular location">
    <subcellularLocation>
        <location evidence="1">Cell membrane</location>
        <topology evidence="1">Multi-pass membrane protein</topology>
    </subcellularLocation>
</comment>
<evidence type="ECO:0000256" key="9">
    <source>
        <dbReference type="ARBA" id="ARBA00034290"/>
    </source>
</evidence>
<evidence type="ECO:0000256" key="6">
    <source>
        <dbReference type="ARBA" id="ARBA00022801"/>
    </source>
</evidence>
<comment type="caution">
    <text evidence="12">The sequence shown here is derived from an EMBL/GenBank/DDBJ whole genome shotgun (WGS) entry which is preliminary data.</text>
</comment>
<dbReference type="InterPro" id="IPR001633">
    <property type="entry name" value="EAL_dom"/>
</dbReference>
<evidence type="ECO:0000256" key="8">
    <source>
        <dbReference type="ARBA" id="ARBA00023136"/>
    </source>
</evidence>
<evidence type="ECO:0000256" key="5">
    <source>
        <dbReference type="ARBA" id="ARBA00022692"/>
    </source>
</evidence>
<evidence type="ECO:0000256" key="10">
    <source>
        <dbReference type="SAM" id="Phobius"/>
    </source>
</evidence>
<dbReference type="EC" id="3.1.4.52" evidence="2"/>
<keyword evidence="8 10" id="KW-0472">Membrane</keyword>
<evidence type="ECO:0000256" key="2">
    <source>
        <dbReference type="ARBA" id="ARBA00012282"/>
    </source>
</evidence>
<evidence type="ECO:0000313" key="13">
    <source>
        <dbReference type="Proteomes" id="UP000229974"/>
    </source>
</evidence>
<keyword evidence="5 10" id="KW-0812">Transmembrane</keyword>
<feature type="transmembrane region" description="Helical" evidence="10">
    <location>
        <begin position="220"/>
        <end position="244"/>
    </location>
</feature>
<organism evidence="12 13">
    <name type="scientific">Enterobacter hormaechei</name>
    <dbReference type="NCBI Taxonomy" id="158836"/>
    <lineage>
        <taxon>Bacteria</taxon>
        <taxon>Pseudomonadati</taxon>
        <taxon>Pseudomonadota</taxon>
        <taxon>Gammaproteobacteria</taxon>
        <taxon>Enterobacterales</taxon>
        <taxon>Enterobacteriaceae</taxon>
        <taxon>Enterobacter</taxon>
        <taxon>Enterobacter cloacae complex</taxon>
    </lineage>
</organism>
<gene>
    <name evidence="12" type="ORF">B9Q30_08080</name>
</gene>
<dbReference type="EMBL" id="NEEW01000005">
    <property type="protein sequence ID" value="PJD85865.1"/>
    <property type="molecule type" value="Genomic_DNA"/>
</dbReference>
<dbReference type="OrthoDB" id="675397at2"/>
<sequence>MKKAIAVAIISTFMVVLSLYAVNAIIAEQQKNRQREISHTLLSYSEELTQNIASTLKNTSAQGCDSASLNVYRKLKMRSLYFADVGFIEKGKITCTAFWGKLANPIAIPSELHNTQNGFSLAQFSQKDFFVGNATIYNHLIIFTSRSAYDKFAPVTANYSLRSSTKDFGRTFFTVTPPSENFSRLQSLLFTLAVTECSTRWDLCVTVTHHDAGLASLSHVVMVLLCLFLYFIWVSLTLFSLRLYEDRRSLERTLVKAVKANTISVHFQPVIRVADKKIVGVEVLSRWQDNNHKEVSPELFIPLIKKIGLYNVYYQNMIKKSLAEIAALAAEHQLMISLNVGRTEIEDGKFLAVLRHECSENAIPLSLIKVELSENGVSTAAILEEFCEELKSAGVKISIDDFGVQNSNLARLSNLKYDEIKVDKSLVDGISEHYKQDILVIFSDALAKLHKTLVFEGVESETQYQFIAQRYPDALVQGWYFSKSLTRHDLARLLADSAR</sequence>
<keyword evidence="7 10" id="KW-1133">Transmembrane helix</keyword>
<dbReference type="CDD" id="cd01948">
    <property type="entry name" value="EAL"/>
    <property type="match status" value="1"/>
</dbReference>
<reference evidence="12 13" key="1">
    <citation type="journal article" date="2017" name="J. Antimicrob. Chemother.">
        <title>Characterization of the population structure, drug resistance mechanisms and plasmids of the community-associated Enterobacter cloacae complex in China.</title>
        <authorList>
            <person name="Zhou K."/>
            <person name="Yu W."/>
            <person name="Cao X."/>
            <person name="Shen P."/>
            <person name="Lu H."/>
            <person name="Luo Q."/>
            <person name="Rossen J.W.A."/>
            <person name="Xiao Y."/>
        </authorList>
    </citation>
    <scope>NUCLEOTIDE SEQUENCE [LARGE SCALE GENOMIC DNA]</scope>
    <source>
        <strain evidence="12 13">ECC904</strain>
    </source>
</reference>
<feature type="domain" description="EAL" evidence="11">
    <location>
        <begin position="247"/>
        <end position="498"/>
    </location>
</feature>
<keyword evidence="6" id="KW-0378">Hydrolase</keyword>
<evidence type="ECO:0000313" key="12">
    <source>
        <dbReference type="EMBL" id="PJD85865.1"/>
    </source>
</evidence>
<accession>A0A2J0Q0C1</accession>
<dbReference type="Gene3D" id="3.20.20.450">
    <property type="entry name" value="EAL domain"/>
    <property type="match status" value="1"/>
</dbReference>
<comment type="catalytic activity">
    <reaction evidence="9">
        <text>3',3'-c-di-GMP + H2O = 5'-phosphoguanylyl(3'-&gt;5')guanosine + H(+)</text>
        <dbReference type="Rhea" id="RHEA:24902"/>
        <dbReference type="ChEBI" id="CHEBI:15377"/>
        <dbReference type="ChEBI" id="CHEBI:15378"/>
        <dbReference type="ChEBI" id="CHEBI:58754"/>
        <dbReference type="ChEBI" id="CHEBI:58805"/>
        <dbReference type="EC" id="3.1.4.52"/>
    </reaction>
</comment>
<evidence type="ECO:0000256" key="4">
    <source>
        <dbReference type="ARBA" id="ARBA00022636"/>
    </source>
</evidence>
<name>A0A2J0Q0C1_9ENTR</name>
<dbReference type="AlphaFoldDB" id="A0A2J0Q0C1"/>
<dbReference type="STRING" id="299766.BFV68_08490"/>
<dbReference type="GO" id="GO:0071111">
    <property type="term" value="F:cyclic-guanylate-specific phosphodiesterase activity"/>
    <property type="evidence" value="ECO:0007669"/>
    <property type="project" value="UniProtKB-EC"/>
</dbReference>
<keyword evidence="3" id="KW-1003">Cell membrane</keyword>
<keyword evidence="4" id="KW-0973">c-di-GMP</keyword>
<dbReference type="RefSeq" id="WP_047717698.1">
    <property type="nucleotide sequence ID" value="NZ_CP060480.1"/>
</dbReference>
<dbReference type="SUPFAM" id="SSF141868">
    <property type="entry name" value="EAL domain-like"/>
    <property type="match status" value="1"/>
</dbReference>